<evidence type="ECO:0000256" key="1">
    <source>
        <dbReference type="SAM" id="MobiDB-lite"/>
    </source>
</evidence>
<accession>A0AAN4PNM1</accession>
<feature type="region of interest" description="Disordered" evidence="1">
    <location>
        <begin position="1"/>
        <end position="97"/>
    </location>
</feature>
<sequence>MGESSAEMFDSNQSSSRDGVLTVNHFSGAQSNPPVKLSRDCDTDRPSGPVSQKLGEAERWSPSQASRSPPWGYTLSTPTASSAPVDLGKSLTGRLVE</sequence>
<dbReference type="AlphaFoldDB" id="A0AAN4PNM1"/>
<feature type="compositionally biased region" description="Polar residues" evidence="1">
    <location>
        <begin position="24"/>
        <end position="33"/>
    </location>
</feature>
<name>A0AAN4PNM1_ASPLE</name>
<dbReference type="EMBL" id="BCLY01000013">
    <property type="protein sequence ID" value="GAQ10063.1"/>
    <property type="molecule type" value="Genomic_DNA"/>
</dbReference>
<gene>
    <name evidence="2" type="ORF">ALT_7384</name>
</gene>
<evidence type="ECO:0000313" key="3">
    <source>
        <dbReference type="Proteomes" id="UP000051487"/>
    </source>
</evidence>
<evidence type="ECO:0000313" key="2">
    <source>
        <dbReference type="EMBL" id="GAQ10063.1"/>
    </source>
</evidence>
<organism evidence="2 3">
    <name type="scientific">Aspergillus lentulus</name>
    <dbReference type="NCBI Taxonomy" id="293939"/>
    <lineage>
        <taxon>Eukaryota</taxon>
        <taxon>Fungi</taxon>
        <taxon>Dikarya</taxon>
        <taxon>Ascomycota</taxon>
        <taxon>Pezizomycotina</taxon>
        <taxon>Eurotiomycetes</taxon>
        <taxon>Eurotiomycetidae</taxon>
        <taxon>Eurotiales</taxon>
        <taxon>Aspergillaceae</taxon>
        <taxon>Aspergillus</taxon>
        <taxon>Aspergillus subgen. Fumigati</taxon>
    </lineage>
</organism>
<proteinExistence type="predicted"/>
<dbReference type="Proteomes" id="UP000051487">
    <property type="component" value="Unassembled WGS sequence"/>
</dbReference>
<reference evidence="2 3" key="1">
    <citation type="submission" date="2015-11" db="EMBL/GenBank/DDBJ databases">
        <title>Aspergillus lentulus strain IFM 54703T.</title>
        <authorList>
            <person name="Kusuya Y."/>
            <person name="Sakai K."/>
            <person name="Kamei K."/>
            <person name="Takahashi H."/>
            <person name="Yaguchi T."/>
        </authorList>
    </citation>
    <scope>NUCLEOTIDE SEQUENCE [LARGE SCALE GENOMIC DNA]</scope>
    <source>
        <strain evidence="2 3">IFM 54703</strain>
    </source>
</reference>
<protein>
    <submittedName>
        <fullName evidence="2">Uncharacterized protein</fullName>
    </submittedName>
</protein>
<comment type="caution">
    <text evidence="2">The sequence shown here is derived from an EMBL/GenBank/DDBJ whole genome shotgun (WGS) entry which is preliminary data.</text>
</comment>